<dbReference type="Proteomes" id="UP001227268">
    <property type="component" value="Unassembled WGS sequence"/>
</dbReference>
<proteinExistence type="predicted"/>
<gene>
    <name evidence="1" type="ORF">QFC21_003970</name>
</gene>
<organism evidence="1 2">
    <name type="scientific">Naganishia friedmannii</name>
    <dbReference type="NCBI Taxonomy" id="89922"/>
    <lineage>
        <taxon>Eukaryota</taxon>
        <taxon>Fungi</taxon>
        <taxon>Dikarya</taxon>
        <taxon>Basidiomycota</taxon>
        <taxon>Agaricomycotina</taxon>
        <taxon>Tremellomycetes</taxon>
        <taxon>Filobasidiales</taxon>
        <taxon>Filobasidiaceae</taxon>
        <taxon>Naganishia</taxon>
    </lineage>
</organism>
<keyword evidence="2" id="KW-1185">Reference proteome</keyword>
<dbReference type="EMBL" id="JASBWT010000012">
    <property type="protein sequence ID" value="KAJ9099962.1"/>
    <property type="molecule type" value="Genomic_DNA"/>
</dbReference>
<evidence type="ECO:0000313" key="1">
    <source>
        <dbReference type="EMBL" id="KAJ9099962.1"/>
    </source>
</evidence>
<name>A0ACC2VN34_9TREE</name>
<accession>A0ACC2VN34</accession>
<evidence type="ECO:0000313" key="2">
    <source>
        <dbReference type="Proteomes" id="UP001227268"/>
    </source>
</evidence>
<protein>
    <submittedName>
        <fullName evidence="1">Uncharacterized protein</fullName>
    </submittedName>
</protein>
<comment type="caution">
    <text evidence="1">The sequence shown here is derived from an EMBL/GenBank/DDBJ whole genome shotgun (WGS) entry which is preliminary data.</text>
</comment>
<reference evidence="1" key="1">
    <citation type="submission" date="2023-04" db="EMBL/GenBank/DDBJ databases">
        <title>Draft Genome sequencing of Naganishia species isolated from polar environments using Oxford Nanopore Technology.</title>
        <authorList>
            <person name="Leo P."/>
            <person name="Venkateswaran K."/>
        </authorList>
    </citation>
    <scope>NUCLEOTIDE SEQUENCE</scope>
    <source>
        <strain evidence="1">MNA-CCFEE 5423</strain>
    </source>
</reference>
<sequence length="415" mass="45721">MQLSDRIRHQFADIMGGSSMFAGTRTRDLVRDDDDSNTPIFHSEINPDPYSFSPSASLAARPDLPLAQLDGQVLSPGSEVDPYNLSASESEQVAASTNKSQKVRQDSHSPGEEPQEPAESGTERKNRSRTAHPSTTAAKRTRTGAGWWAHQSIFPSGLLSSSSTRSNSRNLTSSRRSEARRSQRRDLDAVYNSDEESDGSETSMSSGNKASDPPSPSSSRAMDSRTIRHSRSGRSHQPRHPHRHSRGIDHSASDPPYTSDTESDFSSGSSLASTSTASGLLSPSEDIGESLSPNSRSHDRARADKRSSGRSSRIHRERIARKARVEDGDMLDPEFGERDLESLTNAGAGVIPDRLEIYQDKFGPWTGAASFRKYKGGCCRRRGRSAWGPPLKLIGDTLFKMRRSWHYGWQVYWAL</sequence>